<sequence length="18" mass="2220">MTQMLTQEHRRCANHISY</sequence>
<dbReference type="WBParaSite" id="BXY_1468600.1">
    <property type="protein sequence ID" value="BXY_1468600.1"/>
    <property type="gene ID" value="BXY_1468600"/>
</dbReference>
<evidence type="ECO:0000313" key="1">
    <source>
        <dbReference type="Proteomes" id="UP000095284"/>
    </source>
</evidence>
<reference evidence="2" key="1">
    <citation type="submission" date="2016-11" db="UniProtKB">
        <authorList>
            <consortium name="WormBaseParasite"/>
        </authorList>
    </citation>
    <scope>IDENTIFICATION</scope>
</reference>
<proteinExistence type="predicted"/>
<name>A0A1I7SNP6_BURXY</name>
<organism evidence="1 2">
    <name type="scientific">Bursaphelenchus xylophilus</name>
    <name type="common">Pinewood nematode worm</name>
    <name type="synonym">Aphelenchoides xylophilus</name>
    <dbReference type="NCBI Taxonomy" id="6326"/>
    <lineage>
        <taxon>Eukaryota</taxon>
        <taxon>Metazoa</taxon>
        <taxon>Ecdysozoa</taxon>
        <taxon>Nematoda</taxon>
        <taxon>Chromadorea</taxon>
        <taxon>Rhabditida</taxon>
        <taxon>Tylenchina</taxon>
        <taxon>Tylenchomorpha</taxon>
        <taxon>Aphelenchoidea</taxon>
        <taxon>Aphelenchoididae</taxon>
        <taxon>Bursaphelenchus</taxon>
    </lineage>
</organism>
<dbReference type="Proteomes" id="UP000095284">
    <property type="component" value="Unplaced"/>
</dbReference>
<dbReference type="AlphaFoldDB" id="A0A1I7SNP6"/>
<evidence type="ECO:0000313" key="2">
    <source>
        <dbReference type="WBParaSite" id="BXY_1468600.1"/>
    </source>
</evidence>
<accession>A0A1I7SNP6</accession>
<protein>
    <submittedName>
        <fullName evidence="2">Uncharacterized protein</fullName>
    </submittedName>
</protein>